<dbReference type="AlphaFoldDB" id="A0A9N9XE09"/>
<protein>
    <recommendedName>
        <fullName evidence="4">BPTI/Kunitz inhibitor domain-containing protein</fullName>
    </recommendedName>
</protein>
<keyword evidence="3" id="KW-1185">Reference proteome</keyword>
<dbReference type="EMBL" id="OU898281">
    <property type="protein sequence ID" value="CAG9835801.1"/>
    <property type="molecule type" value="Genomic_DNA"/>
</dbReference>
<keyword evidence="1" id="KW-0732">Signal</keyword>
<dbReference type="InterPro" id="IPR036880">
    <property type="entry name" value="Kunitz_BPTI_sf"/>
</dbReference>
<evidence type="ECO:0000313" key="2">
    <source>
        <dbReference type="EMBL" id="CAG9835801.1"/>
    </source>
</evidence>
<name>A0A9N9XE09_DIABA</name>
<reference evidence="2" key="1">
    <citation type="submission" date="2022-01" db="EMBL/GenBank/DDBJ databases">
        <authorList>
            <person name="King R."/>
        </authorList>
    </citation>
    <scope>NUCLEOTIDE SEQUENCE</scope>
</reference>
<feature type="signal peptide" evidence="1">
    <location>
        <begin position="1"/>
        <end position="22"/>
    </location>
</feature>
<evidence type="ECO:0000256" key="1">
    <source>
        <dbReference type="SAM" id="SignalP"/>
    </source>
</evidence>
<dbReference type="SUPFAM" id="SSF57362">
    <property type="entry name" value="BPTI-like"/>
    <property type="match status" value="1"/>
</dbReference>
<evidence type="ECO:0008006" key="4">
    <source>
        <dbReference type="Google" id="ProtNLM"/>
    </source>
</evidence>
<accession>A0A9N9XE09</accession>
<proteinExistence type="predicted"/>
<feature type="chain" id="PRO_5040464358" description="BPTI/Kunitz inhibitor domain-containing protein" evidence="1">
    <location>
        <begin position="23"/>
        <end position="106"/>
    </location>
</feature>
<organism evidence="2 3">
    <name type="scientific">Diabrotica balteata</name>
    <name type="common">Banded cucumber beetle</name>
    <dbReference type="NCBI Taxonomy" id="107213"/>
    <lineage>
        <taxon>Eukaryota</taxon>
        <taxon>Metazoa</taxon>
        <taxon>Ecdysozoa</taxon>
        <taxon>Arthropoda</taxon>
        <taxon>Hexapoda</taxon>
        <taxon>Insecta</taxon>
        <taxon>Pterygota</taxon>
        <taxon>Neoptera</taxon>
        <taxon>Endopterygota</taxon>
        <taxon>Coleoptera</taxon>
        <taxon>Polyphaga</taxon>
        <taxon>Cucujiformia</taxon>
        <taxon>Chrysomeloidea</taxon>
        <taxon>Chrysomelidae</taxon>
        <taxon>Galerucinae</taxon>
        <taxon>Diabroticina</taxon>
        <taxon>Diabroticites</taxon>
        <taxon>Diabrotica</taxon>
    </lineage>
</organism>
<dbReference type="Proteomes" id="UP001153709">
    <property type="component" value="Chromosome 6"/>
</dbReference>
<gene>
    <name evidence="2" type="ORF">DIABBA_LOCUS8963</name>
</gene>
<evidence type="ECO:0000313" key="3">
    <source>
        <dbReference type="Proteomes" id="UP001153709"/>
    </source>
</evidence>
<dbReference type="OrthoDB" id="6775666at2759"/>
<sequence length="106" mass="12023">MKIIFFLFSLAVLSAQPETTQGHWHTGNFIEHDCFFIPYIPPCSGTAVDGFIWKWEIQSKKCVRVHSKLGCPPTNNNFNSSKDCDSIARKVCKKVIFMDAPILMKA</sequence>
<dbReference type="GO" id="GO:0004867">
    <property type="term" value="F:serine-type endopeptidase inhibitor activity"/>
    <property type="evidence" value="ECO:0007669"/>
    <property type="project" value="InterPro"/>
</dbReference>